<reference evidence="2 3" key="1">
    <citation type="submission" date="2013-06" db="EMBL/GenBank/DDBJ databases">
        <title>The draft sequence of the Mycobacterium elephantis genome.</title>
        <authorList>
            <person name="Pettersson F.B."/>
            <person name="Das S."/>
            <person name="Dasgupta S."/>
            <person name="Bhattacharya A."/>
            <person name="Kirsebom L.A."/>
        </authorList>
    </citation>
    <scope>NUCLEOTIDE SEQUENCE [LARGE SCALE GENOMIC DNA]</scope>
    <source>
        <strain evidence="2 3">DSM 44368</strain>
    </source>
</reference>
<name>A0A439DQK6_9MYCO</name>
<proteinExistence type="predicted"/>
<dbReference type="AlphaFoldDB" id="A0A439DQK6"/>
<organism evidence="2 3">
    <name type="scientific">Mycolicibacterium elephantis DSM 44368</name>
    <dbReference type="NCBI Taxonomy" id="1335622"/>
    <lineage>
        <taxon>Bacteria</taxon>
        <taxon>Bacillati</taxon>
        <taxon>Actinomycetota</taxon>
        <taxon>Actinomycetes</taxon>
        <taxon>Mycobacteriales</taxon>
        <taxon>Mycobacteriaceae</taxon>
        <taxon>Mycolicibacterium</taxon>
    </lineage>
</organism>
<keyword evidence="3" id="KW-1185">Reference proteome</keyword>
<gene>
    <name evidence="2" type="ORF">MELE44368_24370</name>
</gene>
<sequence length="238" mass="25199">MTRHLPRRLRLRRRLLVISAPLVVVALLAAVKMLSVVFAGQAAESHYGERALGALRGDVATLGVFNVIEPAKAPFAAGTLAVLANRLDDADAAFSESLSRTDATQSCPVRVNLALVRERQGDISAWEGRPDAARDRYRSASALVTDAPQGCFEDNTDPDSERRAVRADTAARLAAKMAGLTAPPPPPPPTASPPPPPPAAMLAPGAPELDTERPPLLLHPQTGDPVEKLRQLLQDAAG</sequence>
<accession>A0A439DQK6</accession>
<comment type="caution">
    <text evidence="2">The sequence shown here is derived from an EMBL/GenBank/DDBJ whole genome shotgun (WGS) entry which is preliminary data.</text>
</comment>
<dbReference type="Proteomes" id="UP000287177">
    <property type="component" value="Unassembled WGS sequence"/>
</dbReference>
<dbReference type="RefSeq" id="WP_128109843.1">
    <property type="nucleotide sequence ID" value="NZ_ATDN01000028.1"/>
</dbReference>
<protein>
    <submittedName>
        <fullName evidence="2">Uncharacterized protein</fullName>
    </submittedName>
</protein>
<evidence type="ECO:0000313" key="3">
    <source>
        <dbReference type="Proteomes" id="UP000287177"/>
    </source>
</evidence>
<evidence type="ECO:0000313" key="2">
    <source>
        <dbReference type="EMBL" id="RWA17997.1"/>
    </source>
</evidence>
<dbReference type="EMBL" id="ATDN01000028">
    <property type="protein sequence ID" value="RWA17997.1"/>
    <property type="molecule type" value="Genomic_DNA"/>
</dbReference>
<evidence type="ECO:0000256" key="1">
    <source>
        <dbReference type="SAM" id="MobiDB-lite"/>
    </source>
</evidence>
<feature type="compositionally biased region" description="Pro residues" evidence="1">
    <location>
        <begin position="182"/>
        <end position="199"/>
    </location>
</feature>
<feature type="region of interest" description="Disordered" evidence="1">
    <location>
        <begin position="178"/>
        <end position="226"/>
    </location>
</feature>